<dbReference type="PROSITE" id="PS50097">
    <property type="entry name" value="BTB"/>
    <property type="match status" value="1"/>
</dbReference>
<protein>
    <recommendedName>
        <fullName evidence="2">BTB domain-containing protein</fullName>
    </recommendedName>
</protein>
<dbReference type="Proteomes" id="UP001215151">
    <property type="component" value="Unassembled WGS sequence"/>
</dbReference>
<evidence type="ECO:0000313" key="3">
    <source>
        <dbReference type="EMBL" id="KAJ8456547.1"/>
    </source>
</evidence>
<feature type="compositionally biased region" description="Low complexity" evidence="1">
    <location>
        <begin position="200"/>
        <end position="211"/>
    </location>
</feature>
<comment type="caution">
    <text evidence="3">The sequence shown here is derived from an EMBL/GenBank/DDBJ whole genome shotgun (WGS) entry which is preliminary data.</text>
</comment>
<dbReference type="CDD" id="cd18186">
    <property type="entry name" value="BTB_POZ_ZBTB_KLHL-like"/>
    <property type="match status" value="1"/>
</dbReference>
<evidence type="ECO:0000313" key="4">
    <source>
        <dbReference type="Proteomes" id="UP001215151"/>
    </source>
</evidence>
<dbReference type="Gene3D" id="3.30.710.10">
    <property type="entry name" value="Potassium Channel Kv1.1, Chain A"/>
    <property type="match status" value="1"/>
</dbReference>
<evidence type="ECO:0000259" key="2">
    <source>
        <dbReference type="PROSITE" id="PS50097"/>
    </source>
</evidence>
<keyword evidence="4" id="KW-1185">Reference proteome</keyword>
<accession>A0AAD7X792</accession>
<dbReference type="EMBL" id="JAPEVG010000664">
    <property type="protein sequence ID" value="KAJ8456547.1"/>
    <property type="molecule type" value="Genomic_DNA"/>
</dbReference>
<feature type="compositionally biased region" description="Acidic residues" evidence="1">
    <location>
        <begin position="70"/>
        <end position="92"/>
    </location>
</feature>
<feature type="region of interest" description="Disordered" evidence="1">
    <location>
        <begin position="1"/>
        <end position="213"/>
    </location>
</feature>
<reference evidence="3" key="1">
    <citation type="submission" date="2022-11" db="EMBL/GenBank/DDBJ databases">
        <title>Genome Sequence of Cubamyces cubensis.</title>
        <authorList>
            <person name="Buettner E."/>
        </authorList>
    </citation>
    <scope>NUCLEOTIDE SEQUENCE</scope>
    <source>
        <strain evidence="3">MPL-01</strain>
    </source>
</reference>
<sequence>MSNNAPTVTQRRSSQRLQERRSSSNDQDSPHSHSPSSSKSGQQHSESDSSSLPDISQAVGKEQQRTCLVPEDEGVEDEDEVKSEEGDGMDVEELSHSDGRGDAGPVRLSDSASATLSSQGTPNPSQSSTPTASLKPAKPTPKKRRREDVDEVIELPQVSASQPPSSSKRAHLSAPSASQPVTPAQKDGSRGSFKVPAPPSTSRAKAKAAAPPRKRSANFWHLDGSVVVQVQNTLFRLHRSRLAQQSDYFAKLFQNNDGSVQQDIVDSCPVYVAKGVSVLDFERLLTAQDAGISYAVNPPSFNVIASLLRAAHALSFRTILEFATHSLRESWTSDLDEIADYDVDEVEERVSEATQTIILAQKCNLPELLKGAYYEILRSPDFGQDLSGYVYAESNDTHPHDSELVRLRWETEEDEENAPSARLAASDFVRLVRAKTALQSEWLKLARGPPLPSTMPCPLAKLPAASCDAMQRDAKERCALALKTDQKAWAARLLETEVFDIGLEDVFDGIQRLIDVDWMGRGYCVGCVSERRDMWKETRQKLWKKLDVLLGLKGEDEE</sequence>
<dbReference type="InterPro" id="IPR000210">
    <property type="entry name" value="BTB/POZ_dom"/>
</dbReference>
<feature type="compositionally biased region" description="Low complexity" evidence="1">
    <location>
        <begin position="32"/>
        <end position="57"/>
    </location>
</feature>
<evidence type="ECO:0000256" key="1">
    <source>
        <dbReference type="SAM" id="MobiDB-lite"/>
    </source>
</evidence>
<proteinExistence type="predicted"/>
<feature type="domain" description="BTB" evidence="2">
    <location>
        <begin position="224"/>
        <end position="285"/>
    </location>
</feature>
<organism evidence="3 4">
    <name type="scientific">Trametes cubensis</name>
    <dbReference type="NCBI Taxonomy" id="1111947"/>
    <lineage>
        <taxon>Eukaryota</taxon>
        <taxon>Fungi</taxon>
        <taxon>Dikarya</taxon>
        <taxon>Basidiomycota</taxon>
        <taxon>Agaricomycotina</taxon>
        <taxon>Agaricomycetes</taxon>
        <taxon>Polyporales</taxon>
        <taxon>Polyporaceae</taxon>
        <taxon>Trametes</taxon>
    </lineage>
</organism>
<dbReference type="SUPFAM" id="SSF54695">
    <property type="entry name" value="POZ domain"/>
    <property type="match status" value="1"/>
</dbReference>
<gene>
    <name evidence="3" type="ORF">ONZ51_g12060</name>
</gene>
<feature type="compositionally biased region" description="Low complexity" evidence="1">
    <location>
        <begin position="156"/>
        <end position="167"/>
    </location>
</feature>
<name>A0AAD7X792_9APHY</name>
<feature type="compositionally biased region" description="Basic and acidic residues" evidence="1">
    <location>
        <begin position="17"/>
        <end position="31"/>
    </location>
</feature>
<dbReference type="InterPro" id="IPR011333">
    <property type="entry name" value="SKP1/BTB/POZ_sf"/>
</dbReference>
<feature type="compositionally biased region" description="Polar residues" evidence="1">
    <location>
        <begin position="110"/>
        <end position="132"/>
    </location>
</feature>
<dbReference type="AlphaFoldDB" id="A0AAD7X792"/>
<dbReference type="Pfam" id="PF00651">
    <property type="entry name" value="BTB"/>
    <property type="match status" value="1"/>
</dbReference>